<evidence type="ECO:0000313" key="1">
    <source>
        <dbReference type="EMBL" id="KAG5651479.1"/>
    </source>
</evidence>
<dbReference type="PANTHER" id="PTHR40616:SF1">
    <property type="entry name" value="LINALOOL DEHYDRATASE_ISOMERASE DOMAIN-CONTAINING PROTEIN"/>
    <property type="match status" value="1"/>
</dbReference>
<dbReference type="Proteomes" id="UP000717328">
    <property type="component" value="Unassembled WGS sequence"/>
</dbReference>
<sequence>MRVPSLLSITLFAATLQWRCLPHFFVQAHASTDSISEALSGRAPAQSYASTLPANQRALFENAMTGLDSNFAPPFLFASPRYSAWYAVGLLARAQGKDVATAAAIIDEVISYQFTDPSKLWFGTFKNHIDAPDPGDVYPPKPYNSYDLNMGLFVTTAWIIVIEEFTHLLAPELVERMKRSMYDATVGDGYRVGGVDGDNLYPIYSNPWYMRVMAATYVGNMMGDKNMTYWGDEWARQTLVEFDRYGTLSEFNSATYTGVTLYALSLWGYMPANSTIAKRAPDLITKTWETVAQVWNPTLNTLGGPWDRSYGFFMRSYFGILGAQISGMLGGLDDGSAPLPLPLVGSEHYGDAAVVALTPLVSKFHDQYVSPVARARLTVKTLSGADAQGHAYTAQAVSPPFDSLAYPRNYTTWTQAGLSVGAIEVDSNVVGGPASNPGQFVPGVILWDAGKSGNGWISHYSTTRTISARATSSALSIAYPPSRAFPELATGKSNVMTFLISGFRRVSLGADFLANGTGTLPGLQLRVSGNVAEKGKRLFEYGVGNLNNLAYYNLTYVVPDGLEGVPEIVFEFKKV</sequence>
<proteinExistence type="predicted"/>
<dbReference type="EMBL" id="JABCKI010000237">
    <property type="protein sequence ID" value="KAG5651479.1"/>
    <property type="molecule type" value="Genomic_DNA"/>
</dbReference>
<dbReference type="PANTHER" id="PTHR40616">
    <property type="entry name" value="LINALOOL DEHYDRATASE_ISOMERASE DOMAIN-CONTAINING PROTEIN"/>
    <property type="match status" value="1"/>
</dbReference>
<reference evidence="1" key="1">
    <citation type="submission" date="2021-02" db="EMBL/GenBank/DDBJ databases">
        <authorList>
            <person name="Nieuwenhuis M."/>
            <person name="Van De Peppel L.J.J."/>
        </authorList>
    </citation>
    <scope>NUCLEOTIDE SEQUENCE</scope>
    <source>
        <strain evidence="1">D49</strain>
    </source>
</reference>
<name>A0A9P7KJ02_9AGAR</name>
<reference evidence="1" key="2">
    <citation type="submission" date="2021-10" db="EMBL/GenBank/DDBJ databases">
        <title>Phylogenomics reveals ancestral predisposition of the termite-cultivated fungus Termitomyces towards a domesticated lifestyle.</title>
        <authorList>
            <person name="Auxier B."/>
            <person name="Grum-Grzhimaylo A."/>
            <person name="Cardenas M.E."/>
            <person name="Lodge J.D."/>
            <person name="Laessoe T."/>
            <person name="Pedersen O."/>
            <person name="Smith M.E."/>
            <person name="Kuyper T.W."/>
            <person name="Franco-Molano E.A."/>
            <person name="Baroni T.J."/>
            <person name="Aanen D.K."/>
        </authorList>
    </citation>
    <scope>NUCLEOTIDE SEQUENCE</scope>
    <source>
        <strain evidence="1">D49</strain>
    </source>
</reference>
<gene>
    <name evidence="1" type="ORF">H0H81_008510</name>
</gene>
<comment type="caution">
    <text evidence="1">The sequence shown here is derived from an EMBL/GenBank/DDBJ whole genome shotgun (WGS) entry which is preliminary data.</text>
</comment>
<accession>A0A9P7KJ02</accession>
<keyword evidence="2" id="KW-1185">Reference proteome</keyword>
<dbReference type="OrthoDB" id="2580323at2759"/>
<protein>
    <submittedName>
        <fullName evidence="1">Uncharacterized protein</fullName>
    </submittedName>
</protein>
<evidence type="ECO:0000313" key="2">
    <source>
        <dbReference type="Proteomes" id="UP000717328"/>
    </source>
</evidence>
<organism evidence="1 2">
    <name type="scientific">Sphagnurus paluster</name>
    <dbReference type="NCBI Taxonomy" id="117069"/>
    <lineage>
        <taxon>Eukaryota</taxon>
        <taxon>Fungi</taxon>
        <taxon>Dikarya</taxon>
        <taxon>Basidiomycota</taxon>
        <taxon>Agaricomycotina</taxon>
        <taxon>Agaricomycetes</taxon>
        <taxon>Agaricomycetidae</taxon>
        <taxon>Agaricales</taxon>
        <taxon>Tricholomatineae</taxon>
        <taxon>Lyophyllaceae</taxon>
        <taxon>Sphagnurus</taxon>
    </lineage>
</organism>
<dbReference type="AlphaFoldDB" id="A0A9P7KJ02"/>